<feature type="transmembrane region" description="Helical" evidence="1">
    <location>
        <begin position="77"/>
        <end position="102"/>
    </location>
</feature>
<keyword evidence="1" id="KW-0472">Membrane</keyword>
<sequence>MPTTPDRPRDVPRPESVDEVSRWAGSEDLRRTELVYAPVFWVLLPLAVIGFLIYQMITDPTGAGWSITANGASRDTWLAWVPWLAWIGVTVWLLIAIGVLLLRLSALRDLRAENEWIFEQGVAHSIHRACIDYDDGEARWATYIALDYRLDDQRAARIHAAFELWLFQAGLPPSGSKPISSTTLFGEQAQGGYFILHLPVSTTAGETTAHKWLLITQPQDNERDVIVTPVPIPKKLAKIRRTLHRKAARRSAS</sequence>
<evidence type="ECO:0000313" key="2">
    <source>
        <dbReference type="EMBL" id="EUA46552.1"/>
    </source>
</evidence>
<gene>
    <name evidence="2" type="ORF">I543_0871</name>
</gene>
<dbReference type="EMBL" id="JAOF01000001">
    <property type="protein sequence ID" value="EUA46552.1"/>
    <property type="molecule type" value="Genomic_DNA"/>
</dbReference>
<keyword evidence="1" id="KW-0812">Transmembrane</keyword>
<evidence type="ECO:0000256" key="1">
    <source>
        <dbReference type="SAM" id="Phobius"/>
    </source>
</evidence>
<protein>
    <recommendedName>
        <fullName evidence="4">Transmembrane protein</fullName>
    </recommendedName>
</protein>
<feature type="transmembrane region" description="Helical" evidence="1">
    <location>
        <begin position="34"/>
        <end position="57"/>
    </location>
</feature>
<comment type="caution">
    <text evidence="2">The sequence shown here is derived from an EMBL/GenBank/DDBJ whole genome shotgun (WGS) entry which is preliminary data.</text>
</comment>
<dbReference type="Proteomes" id="UP000020103">
    <property type="component" value="Unassembled WGS sequence"/>
</dbReference>
<organism evidence="2 3">
    <name type="scientific">Mycobacteroides abscessus 21</name>
    <dbReference type="NCBI Taxonomy" id="1299324"/>
    <lineage>
        <taxon>Bacteria</taxon>
        <taxon>Bacillati</taxon>
        <taxon>Actinomycetota</taxon>
        <taxon>Actinomycetes</taxon>
        <taxon>Mycobacteriales</taxon>
        <taxon>Mycobacteriaceae</taxon>
        <taxon>Mycobacteroides</taxon>
        <taxon>Mycobacteroides abscessus</taxon>
    </lineage>
</organism>
<keyword evidence="1" id="KW-1133">Transmembrane helix</keyword>
<accession>A0A829Q0W8</accession>
<reference evidence="2 3" key="1">
    <citation type="submission" date="2013-12" db="EMBL/GenBank/DDBJ databases">
        <authorList>
            <person name="Madinger N."/>
            <person name="Lenaerts A."/>
            <person name="Ordway D."/>
            <person name="DeGroote M.A."/>
            <person name="Parker T."/>
            <person name="Sizemore C."/>
            <person name="Tallon L.J."/>
            <person name="Sadzewicz L.K."/>
            <person name="Sengamalay N."/>
            <person name="Fraser C.M."/>
            <person name="Hine E."/>
            <person name="Shefchek K.A."/>
            <person name="Das S.P."/>
            <person name="Tettelin H."/>
        </authorList>
    </citation>
    <scope>NUCLEOTIDE SEQUENCE [LARGE SCALE GENOMIC DNA]</scope>
    <source>
        <strain evidence="2 3">21</strain>
    </source>
</reference>
<evidence type="ECO:0008006" key="4">
    <source>
        <dbReference type="Google" id="ProtNLM"/>
    </source>
</evidence>
<proteinExistence type="predicted"/>
<dbReference type="AlphaFoldDB" id="A0A829Q0W8"/>
<name>A0A829Q0W8_9MYCO</name>
<evidence type="ECO:0000313" key="3">
    <source>
        <dbReference type="Proteomes" id="UP000020103"/>
    </source>
</evidence>